<dbReference type="PANTHER" id="PTHR43481:SF4">
    <property type="entry name" value="GLYCEROL-1-PHOSPHATE PHOSPHOHYDROLASE 1-RELATED"/>
    <property type="match status" value="1"/>
</dbReference>
<reference evidence="1 2" key="1">
    <citation type="submission" date="2020-08" db="EMBL/GenBank/DDBJ databases">
        <title>Sequencing the genomes of 1000 actinobacteria strains.</title>
        <authorList>
            <person name="Klenk H.-P."/>
        </authorList>
    </citation>
    <scope>NUCLEOTIDE SEQUENCE [LARGE SCALE GENOMIC DNA]</scope>
    <source>
        <strain evidence="1 2">DSM 45809</strain>
    </source>
</reference>
<keyword evidence="2" id="KW-1185">Reference proteome</keyword>
<dbReference type="InterPro" id="IPR023214">
    <property type="entry name" value="HAD_sf"/>
</dbReference>
<dbReference type="GO" id="GO:0050308">
    <property type="term" value="F:sugar-phosphatase activity"/>
    <property type="evidence" value="ECO:0007669"/>
    <property type="project" value="UniProtKB-EC"/>
</dbReference>
<dbReference type="EC" id="3.1.3.23" evidence="1"/>
<proteinExistence type="predicted"/>
<dbReference type="SFLD" id="SFLDG01129">
    <property type="entry name" value="C1.5:_HAD__Beta-PGM__Phosphata"/>
    <property type="match status" value="1"/>
</dbReference>
<gene>
    <name evidence="1" type="ORF">BJY16_007419</name>
</gene>
<dbReference type="SFLD" id="SFLDS00003">
    <property type="entry name" value="Haloacid_Dehalogenase"/>
    <property type="match status" value="1"/>
</dbReference>
<organism evidence="1 2">
    <name type="scientific">Actinoplanes octamycinicus</name>
    <dbReference type="NCBI Taxonomy" id="135948"/>
    <lineage>
        <taxon>Bacteria</taxon>
        <taxon>Bacillati</taxon>
        <taxon>Actinomycetota</taxon>
        <taxon>Actinomycetes</taxon>
        <taxon>Micromonosporales</taxon>
        <taxon>Micromonosporaceae</taxon>
        <taxon>Actinoplanes</taxon>
    </lineage>
</organism>
<dbReference type="AlphaFoldDB" id="A0A7W7H4N9"/>
<dbReference type="Pfam" id="PF00702">
    <property type="entry name" value="Hydrolase"/>
    <property type="match status" value="1"/>
</dbReference>
<dbReference type="InterPro" id="IPR036412">
    <property type="entry name" value="HAD-like_sf"/>
</dbReference>
<protein>
    <submittedName>
        <fullName evidence="1">Sugar-phosphatase</fullName>
        <ecNumber evidence="1">3.1.3.23</ecNumber>
    </submittedName>
</protein>
<dbReference type="NCBIfam" id="TIGR01509">
    <property type="entry name" value="HAD-SF-IA-v3"/>
    <property type="match status" value="1"/>
</dbReference>
<dbReference type="SUPFAM" id="SSF56784">
    <property type="entry name" value="HAD-like"/>
    <property type="match status" value="1"/>
</dbReference>
<keyword evidence="1" id="KW-0378">Hydrolase</keyword>
<name>A0A7W7H4N9_9ACTN</name>
<accession>A0A7W7H4N9</accession>
<evidence type="ECO:0000313" key="2">
    <source>
        <dbReference type="Proteomes" id="UP000546162"/>
    </source>
</evidence>
<evidence type="ECO:0000313" key="1">
    <source>
        <dbReference type="EMBL" id="MBB4743960.1"/>
    </source>
</evidence>
<dbReference type="EMBL" id="JACHNB010000001">
    <property type="protein sequence ID" value="MBB4743960.1"/>
    <property type="molecule type" value="Genomic_DNA"/>
</dbReference>
<dbReference type="Gene3D" id="1.10.150.240">
    <property type="entry name" value="Putative phosphatase, domain 2"/>
    <property type="match status" value="1"/>
</dbReference>
<dbReference type="PANTHER" id="PTHR43481">
    <property type="entry name" value="FRUCTOSE-1-PHOSPHATE PHOSPHATASE"/>
    <property type="match status" value="1"/>
</dbReference>
<sequence>MIDVLARGVLFDLDGVLVDSSAAIREAWWEWAGGKGLDPAATFAAGHGRQTIDHIRAVAPHLACPEEERRIDELEESHASAVKGQPGAGALLAALDGTPWGIVTSCSAAAARTRLDRAGIPVPGILVHAGDVRRGKPHPDGYLRGAELLGIDPVDLVVVEDAPSGIEAAAAAGMRVVAVCTTHEPDRLSDADWRVADLTGVRAATGTGDPARLTIGLEVLDAAQR</sequence>
<dbReference type="Proteomes" id="UP000546162">
    <property type="component" value="Unassembled WGS sequence"/>
</dbReference>
<dbReference type="InterPro" id="IPR006439">
    <property type="entry name" value="HAD-SF_hydro_IA"/>
</dbReference>
<comment type="caution">
    <text evidence="1">The sequence shown here is derived from an EMBL/GenBank/DDBJ whole genome shotgun (WGS) entry which is preliminary data.</text>
</comment>
<dbReference type="Gene3D" id="3.40.50.1000">
    <property type="entry name" value="HAD superfamily/HAD-like"/>
    <property type="match status" value="1"/>
</dbReference>
<dbReference type="RefSeq" id="WP_185044187.1">
    <property type="nucleotide sequence ID" value="NZ_BAABFG010000005.1"/>
</dbReference>
<dbReference type="InterPro" id="IPR023198">
    <property type="entry name" value="PGP-like_dom2"/>
</dbReference>
<dbReference type="InterPro" id="IPR051806">
    <property type="entry name" value="HAD-like_SPP"/>
</dbReference>